<feature type="transmembrane region" description="Helical" evidence="14">
    <location>
        <begin position="76"/>
        <end position="94"/>
    </location>
</feature>
<evidence type="ECO:0000256" key="2">
    <source>
        <dbReference type="ARBA" id="ARBA00006920"/>
    </source>
</evidence>
<evidence type="ECO:0000256" key="12">
    <source>
        <dbReference type="ARBA" id="ARBA00034430"/>
    </source>
</evidence>
<evidence type="ECO:0000313" key="15">
    <source>
        <dbReference type="EMBL" id="KRO26082.1"/>
    </source>
</evidence>
<feature type="transmembrane region" description="Helical" evidence="14">
    <location>
        <begin position="12"/>
        <end position="29"/>
    </location>
</feature>
<name>A0A0R2NMM3_9LACO</name>
<dbReference type="Pfam" id="PF06736">
    <property type="entry name" value="TMEM175"/>
    <property type="match status" value="1"/>
</dbReference>
<evidence type="ECO:0000256" key="4">
    <source>
        <dbReference type="ARBA" id="ARBA00022538"/>
    </source>
</evidence>
<feature type="compositionally biased region" description="Basic and acidic residues" evidence="13">
    <location>
        <begin position="300"/>
        <end position="314"/>
    </location>
</feature>
<feature type="region of interest" description="Disordered" evidence="13">
    <location>
        <begin position="221"/>
        <end position="241"/>
    </location>
</feature>
<feature type="transmembrane region" description="Helical" evidence="14">
    <location>
        <begin position="106"/>
        <end position="128"/>
    </location>
</feature>
<dbReference type="EMBL" id="JQCQ01000003">
    <property type="protein sequence ID" value="KRO26082.1"/>
    <property type="molecule type" value="Genomic_DNA"/>
</dbReference>
<reference evidence="15 16" key="1">
    <citation type="journal article" date="2015" name="Genome Announc.">
        <title>Expanding the biotechnology potential of lactobacilli through comparative genomics of 213 strains and associated genera.</title>
        <authorList>
            <person name="Sun Z."/>
            <person name="Harris H.M."/>
            <person name="McCann A."/>
            <person name="Guo C."/>
            <person name="Argimon S."/>
            <person name="Zhang W."/>
            <person name="Yang X."/>
            <person name="Jeffery I.B."/>
            <person name="Cooney J.C."/>
            <person name="Kagawa T.F."/>
            <person name="Liu W."/>
            <person name="Song Y."/>
            <person name="Salvetti E."/>
            <person name="Wrobel A."/>
            <person name="Rasinkangas P."/>
            <person name="Parkhill J."/>
            <person name="Rea M.C."/>
            <person name="O'Sullivan O."/>
            <person name="Ritari J."/>
            <person name="Douillard F.P."/>
            <person name="Paul Ross R."/>
            <person name="Yang R."/>
            <person name="Briner A.E."/>
            <person name="Felis G.E."/>
            <person name="de Vos W.M."/>
            <person name="Barrangou R."/>
            <person name="Klaenhammer T.R."/>
            <person name="Caufield P.W."/>
            <person name="Cui Y."/>
            <person name="Zhang H."/>
            <person name="O'Toole P.W."/>
        </authorList>
    </citation>
    <scope>NUCLEOTIDE SEQUENCE [LARGE SCALE GENOMIC DNA]</scope>
    <source>
        <strain evidence="15 16">DSM 23026</strain>
    </source>
</reference>
<keyword evidence="3" id="KW-0813">Transport</keyword>
<evidence type="ECO:0000256" key="8">
    <source>
        <dbReference type="ARBA" id="ARBA00022989"/>
    </source>
</evidence>
<comment type="similarity">
    <text evidence="2">Belongs to the TMEM175 family.</text>
</comment>
<keyword evidence="4" id="KW-0633">Potassium transport</keyword>
<keyword evidence="5 14" id="KW-0812">Transmembrane</keyword>
<dbReference type="GO" id="GO:0016020">
    <property type="term" value="C:membrane"/>
    <property type="evidence" value="ECO:0007669"/>
    <property type="project" value="UniProtKB-SubCell"/>
</dbReference>
<feature type="region of interest" description="Disordered" evidence="13">
    <location>
        <begin position="276"/>
        <end position="314"/>
    </location>
</feature>
<dbReference type="OrthoDB" id="7626281at2"/>
<evidence type="ECO:0000256" key="14">
    <source>
        <dbReference type="SAM" id="Phobius"/>
    </source>
</evidence>
<dbReference type="PANTHER" id="PTHR31462">
    <property type="entry name" value="ENDOSOMAL/LYSOSOMAL POTASSIUM CHANNEL TMEM175"/>
    <property type="match status" value="1"/>
</dbReference>
<keyword evidence="11" id="KW-0407">Ion channel</keyword>
<evidence type="ECO:0000256" key="10">
    <source>
        <dbReference type="ARBA" id="ARBA00023136"/>
    </source>
</evidence>
<comment type="subcellular location">
    <subcellularLocation>
        <location evidence="1">Membrane</location>
        <topology evidence="1">Multi-pass membrane protein</topology>
    </subcellularLocation>
</comment>
<dbReference type="Proteomes" id="UP000051249">
    <property type="component" value="Unassembled WGS sequence"/>
</dbReference>
<evidence type="ECO:0000256" key="7">
    <source>
        <dbReference type="ARBA" id="ARBA00022958"/>
    </source>
</evidence>
<keyword evidence="6" id="KW-0631">Potassium channel</keyword>
<dbReference type="PATRIC" id="fig|480391.4.peg.1012"/>
<feature type="transmembrane region" description="Helical" evidence="14">
    <location>
        <begin position="149"/>
        <end position="166"/>
    </location>
</feature>
<evidence type="ECO:0000313" key="16">
    <source>
        <dbReference type="Proteomes" id="UP000051249"/>
    </source>
</evidence>
<accession>A0A0R2NMM3</accession>
<dbReference type="PANTHER" id="PTHR31462:SF5">
    <property type="entry name" value="ENDOSOMAL_LYSOSOMAL PROTON CHANNEL TMEM175"/>
    <property type="match status" value="1"/>
</dbReference>
<comment type="caution">
    <text evidence="15">The sequence shown here is derived from an EMBL/GenBank/DDBJ whole genome shotgun (WGS) entry which is preliminary data.</text>
</comment>
<evidence type="ECO:0000256" key="13">
    <source>
        <dbReference type="SAM" id="MobiDB-lite"/>
    </source>
</evidence>
<organism evidence="15 16">
    <name type="scientific">Pediococcus argentinicus</name>
    <dbReference type="NCBI Taxonomy" id="480391"/>
    <lineage>
        <taxon>Bacteria</taxon>
        <taxon>Bacillati</taxon>
        <taxon>Bacillota</taxon>
        <taxon>Bacilli</taxon>
        <taxon>Lactobacillales</taxon>
        <taxon>Lactobacillaceae</taxon>
        <taxon>Pediococcus</taxon>
    </lineage>
</organism>
<dbReference type="GO" id="GO:0015252">
    <property type="term" value="F:proton channel activity"/>
    <property type="evidence" value="ECO:0007669"/>
    <property type="project" value="InterPro"/>
</dbReference>
<evidence type="ECO:0000256" key="6">
    <source>
        <dbReference type="ARBA" id="ARBA00022826"/>
    </source>
</evidence>
<feature type="transmembrane region" description="Helical" evidence="14">
    <location>
        <begin position="41"/>
        <end position="60"/>
    </location>
</feature>
<evidence type="ECO:0000256" key="11">
    <source>
        <dbReference type="ARBA" id="ARBA00023303"/>
    </source>
</evidence>
<keyword evidence="7" id="KW-0630">Potassium</keyword>
<evidence type="ECO:0000256" key="1">
    <source>
        <dbReference type="ARBA" id="ARBA00004141"/>
    </source>
</evidence>
<feature type="compositionally biased region" description="Low complexity" evidence="13">
    <location>
        <begin position="287"/>
        <end position="297"/>
    </location>
</feature>
<keyword evidence="8 14" id="KW-1133">Transmembrane helix</keyword>
<evidence type="ECO:0000256" key="5">
    <source>
        <dbReference type="ARBA" id="ARBA00022692"/>
    </source>
</evidence>
<keyword evidence="9" id="KW-0406">Ion transport</keyword>
<dbReference type="AlphaFoldDB" id="A0A0R2NMM3"/>
<dbReference type="GO" id="GO:0005267">
    <property type="term" value="F:potassium channel activity"/>
    <property type="evidence" value="ECO:0007669"/>
    <property type="project" value="UniProtKB-KW"/>
</dbReference>
<comment type="catalytic activity">
    <reaction evidence="12">
        <text>K(+)(in) = K(+)(out)</text>
        <dbReference type="Rhea" id="RHEA:29463"/>
        <dbReference type="ChEBI" id="CHEBI:29103"/>
    </reaction>
</comment>
<feature type="compositionally biased region" description="Basic and acidic residues" evidence="13">
    <location>
        <begin position="221"/>
        <end position="231"/>
    </location>
</feature>
<dbReference type="RefSeq" id="WP_083486813.1">
    <property type="nucleotide sequence ID" value="NZ_BJZZ01000003.1"/>
</dbReference>
<evidence type="ECO:0008006" key="17">
    <source>
        <dbReference type="Google" id="ProtNLM"/>
    </source>
</evidence>
<evidence type="ECO:0000256" key="3">
    <source>
        <dbReference type="ARBA" id="ARBA00022448"/>
    </source>
</evidence>
<keyword evidence="10 14" id="KW-0472">Membrane</keyword>
<proteinExistence type="inferred from homology"/>
<keyword evidence="16" id="KW-1185">Reference proteome</keyword>
<protein>
    <recommendedName>
        <fullName evidence="17">Integral membrane protein</fullName>
    </recommendedName>
</protein>
<sequence>MDKLKERLDMFSDAVIAIIITIMVLELPIPTHNSIDEYLQFGRSIGIFFISFLFVASMWYQHSVLFNDADEIDDRIFIFEFIFLAFLSLTPIFTKMITFDTNRWTVMAYGILSMIVSLLFATVSNFVIKKKYTDQKDIKRIMQKVYGNHNNFYGGISVAVIILAYFQPNWALIFYLAVPVLAFFTTSSDHSEVENVTEMSSTQQKDYFNLSSSELRDFRKKQSEIRSEYSKQRNSNPDWRDDMRKAISELLREQLEKKGADPEVAGNVQRFAATIMNRSGSHKNNKHNQQQYLNQQQRRARQEQQRKNNNNHDD</sequence>
<dbReference type="InterPro" id="IPR010617">
    <property type="entry name" value="TMEM175-like"/>
</dbReference>
<evidence type="ECO:0000256" key="9">
    <source>
        <dbReference type="ARBA" id="ARBA00023065"/>
    </source>
</evidence>
<gene>
    <name evidence="15" type="ORF">IV88_GL000997</name>
</gene>